<keyword evidence="2" id="KW-1185">Reference proteome</keyword>
<dbReference type="EMBL" id="JAVDQH010000007">
    <property type="protein sequence ID" value="MDR6244239.1"/>
    <property type="molecule type" value="Genomic_DNA"/>
</dbReference>
<evidence type="ECO:0000313" key="2">
    <source>
        <dbReference type="Proteomes" id="UP001185028"/>
    </source>
</evidence>
<evidence type="ECO:0000313" key="1">
    <source>
        <dbReference type="EMBL" id="MDR6244239.1"/>
    </source>
</evidence>
<proteinExistence type="predicted"/>
<dbReference type="RefSeq" id="WP_188776248.1">
    <property type="nucleotide sequence ID" value="NZ_BMMB01000006.1"/>
</dbReference>
<gene>
    <name evidence="1" type="ORF">JOC58_002132</name>
</gene>
<organism evidence="1 2">
    <name type="scientific">Paenibacillus hunanensis</name>
    <dbReference type="NCBI Taxonomy" id="539262"/>
    <lineage>
        <taxon>Bacteria</taxon>
        <taxon>Bacillati</taxon>
        <taxon>Bacillota</taxon>
        <taxon>Bacilli</taxon>
        <taxon>Bacillales</taxon>
        <taxon>Paenibacillaceae</taxon>
        <taxon>Paenibacillus</taxon>
    </lineage>
</organism>
<dbReference type="Proteomes" id="UP001185028">
    <property type="component" value="Unassembled WGS sequence"/>
</dbReference>
<name>A0ABU1IYA4_9BACL</name>
<accession>A0ABU1IYA4</accession>
<protein>
    <submittedName>
        <fullName evidence="1">Uncharacterized protein</fullName>
    </submittedName>
</protein>
<comment type="caution">
    <text evidence="1">The sequence shown here is derived from an EMBL/GenBank/DDBJ whole genome shotgun (WGS) entry which is preliminary data.</text>
</comment>
<sequence length="266" mass="30786">MDKKAQQILIKTFWQSSGWKSGPKVFAGPDFEYARSQGVMFDPITITYDELLSELRTLHEEITWEQVSEKFLHSLSTRKVHLRSALSSWVLTRRLLAHTDGSERWSLPLAAQHIPEVEWMHPQQQYTTEDLNVLNFERIKWGGVRLTWLLYCWLDLKLFHLEQPVRCTEEDVNMLQHMLMEATCCAPADSARKLEKRWKDIFPSNKNERDVVMEILGYIGVLATTDAPRIGRGHDSDLVSMATWQGQDGYNVDAVSAYFGRWGIGK</sequence>
<reference evidence="1 2" key="1">
    <citation type="submission" date="2023-07" db="EMBL/GenBank/DDBJ databases">
        <title>Genomic Encyclopedia of Type Strains, Phase IV (KMG-IV): sequencing the most valuable type-strain genomes for metagenomic binning, comparative biology and taxonomic classification.</title>
        <authorList>
            <person name="Goeker M."/>
        </authorList>
    </citation>
    <scope>NUCLEOTIDE SEQUENCE [LARGE SCALE GENOMIC DNA]</scope>
    <source>
        <strain evidence="1 2">DSM 22170</strain>
    </source>
</reference>